<name>A0ABD3RUI0_9LAMI</name>
<evidence type="ECO:0000259" key="2">
    <source>
        <dbReference type="Pfam" id="PF12874"/>
    </source>
</evidence>
<dbReference type="Pfam" id="PF12874">
    <property type="entry name" value="zf-met"/>
    <property type="match status" value="1"/>
</dbReference>
<dbReference type="PANTHER" id="PTHR36332">
    <property type="entry name" value="STRESS RESPONSE PROTEIN"/>
    <property type="match status" value="1"/>
</dbReference>
<feature type="compositionally biased region" description="Basic residues" evidence="1">
    <location>
        <begin position="151"/>
        <end position="161"/>
    </location>
</feature>
<feature type="compositionally biased region" description="Basic residues" evidence="1">
    <location>
        <begin position="200"/>
        <end position="215"/>
    </location>
</feature>
<feature type="region of interest" description="Disordered" evidence="1">
    <location>
        <begin position="1"/>
        <end position="119"/>
    </location>
</feature>
<evidence type="ECO:0000313" key="4">
    <source>
        <dbReference type="Proteomes" id="UP001634393"/>
    </source>
</evidence>
<evidence type="ECO:0000256" key="1">
    <source>
        <dbReference type="SAM" id="MobiDB-lite"/>
    </source>
</evidence>
<dbReference type="EMBL" id="JBJXBP010000008">
    <property type="protein sequence ID" value="KAL3813285.1"/>
    <property type="molecule type" value="Genomic_DNA"/>
</dbReference>
<feature type="compositionally biased region" description="Basic and acidic residues" evidence="1">
    <location>
        <begin position="239"/>
        <end position="249"/>
    </location>
</feature>
<proteinExistence type="predicted"/>
<feature type="compositionally biased region" description="Basic and acidic residues" evidence="1">
    <location>
        <begin position="216"/>
        <end position="232"/>
    </location>
</feature>
<reference evidence="3 4" key="1">
    <citation type="submission" date="2024-12" db="EMBL/GenBank/DDBJ databases">
        <title>The unique morphological basis and parallel evolutionary history of personate flowers in Penstemon.</title>
        <authorList>
            <person name="Depatie T.H."/>
            <person name="Wessinger C.A."/>
        </authorList>
    </citation>
    <scope>NUCLEOTIDE SEQUENCE [LARGE SCALE GENOMIC DNA]</scope>
    <source>
        <strain evidence="3">WTNN_2</strain>
        <tissue evidence="3">Leaf</tissue>
    </source>
</reference>
<dbReference type="Gene3D" id="3.30.160.60">
    <property type="entry name" value="Classic Zinc Finger"/>
    <property type="match status" value="1"/>
</dbReference>
<sequence length="249" mass="27845">MIKRRFYRADHGSRDAPSESSSSSDSEVEAEATDETEDEEEDIPVAEVREKDDASSSSGYESEDSSVNEVHLDSSGLPTSDDDSEPQNGGRNTIGSLFSGKANTIPSRTEHSSEKDDIQFDECVLKSKSVFKCRICPRIVCLSEETLKSHLNSKRHSRSKKLLKEGRLKLMLNDNGQIEEDTTIDKDDTTTASGHEGSSKSKKKGKGLSKSRKRSRQNETKPEKTKPSTDNRKARRAMKNQEKRWKNDS</sequence>
<feature type="compositionally biased region" description="Basic and acidic residues" evidence="1">
    <location>
        <begin position="108"/>
        <end position="118"/>
    </location>
</feature>
<protein>
    <recommendedName>
        <fullName evidence="2">C2H2-type domain-containing protein</fullName>
    </recommendedName>
</protein>
<keyword evidence="4" id="KW-1185">Reference proteome</keyword>
<evidence type="ECO:0000313" key="3">
    <source>
        <dbReference type="EMBL" id="KAL3813285.1"/>
    </source>
</evidence>
<accession>A0ABD3RUI0</accession>
<feature type="compositionally biased region" description="Acidic residues" evidence="1">
    <location>
        <begin position="26"/>
        <end position="44"/>
    </location>
</feature>
<organism evidence="3 4">
    <name type="scientific">Penstemon smallii</name>
    <dbReference type="NCBI Taxonomy" id="265156"/>
    <lineage>
        <taxon>Eukaryota</taxon>
        <taxon>Viridiplantae</taxon>
        <taxon>Streptophyta</taxon>
        <taxon>Embryophyta</taxon>
        <taxon>Tracheophyta</taxon>
        <taxon>Spermatophyta</taxon>
        <taxon>Magnoliopsida</taxon>
        <taxon>eudicotyledons</taxon>
        <taxon>Gunneridae</taxon>
        <taxon>Pentapetalae</taxon>
        <taxon>asterids</taxon>
        <taxon>lamiids</taxon>
        <taxon>Lamiales</taxon>
        <taxon>Plantaginaceae</taxon>
        <taxon>Cheloneae</taxon>
        <taxon>Penstemon</taxon>
    </lineage>
</organism>
<gene>
    <name evidence="3" type="ORF">ACJIZ3_014553</name>
</gene>
<feature type="compositionally biased region" description="Polar residues" evidence="1">
    <location>
        <begin position="86"/>
        <end position="107"/>
    </location>
</feature>
<dbReference type="AlphaFoldDB" id="A0ABD3RUI0"/>
<feature type="compositionally biased region" description="Basic and acidic residues" evidence="1">
    <location>
        <begin position="7"/>
        <end position="17"/>
    </location>
</feature>
<feature type="domain" description="C2H2-type" evidence="2">
    <location>
        <begin position="131"/>
        <end position="156"/>
    </location>
</feature>
<dbReference type="PANTHER" id="PTHR36332:SF1">
    <property type="entry name" value="STRESS RESPONSE PROTEIN"/>
    <property type="match status" value="1"/>
</dbReference>
<dbReference type="Proteomes" id="UP001634393">
    <property type="component" value="Unassembled WGS sequence"/>
</dbReference>
<dbReference type="InterPro" id="IPR013087">
    <property type="entry name" value="Znf_C2H2_type"/>
</dbReference>
<comment type="caution">
    <text evidence="3">The sequence shown here is derived from an EMBL/GenBank/DDBJ whole genome shotgun (WGS) entry which is preliminary data.</text>
</comment>
<feature type="region of interest" description="Disordered" evidence="1">
    <location>
        <begin position="147"/>
        <end position="249"/>
    </location>
</feature>